<sequence>MSQTNISPTSAYGSATKALASIFLDFRCHNFTPHAPYDKPDYSQYDEERRDYGNKWCEGRGSGVHLFQSPLQSRTDEAKAIR</sequence>
<reference evidence="1" key="1">
    <citation type="submission" date="2018-04" db="EMBL/GenBank/DDBJ databases">
        <title>Whole genome sequencing of Hypsizygus marmoreus.</title>
        <authorList>
            <person name="Choi I.-G."/>
            <person name="Min B."/>
            <person name="Kim J.-G."/>
            <person name="Kim S."/>
            <person name="Oh Y.-L."/>
            <person name="Kong W.-S."/>
            <person name="Park H."/>
            <person name="Jeong J."/>
            <person name="Song E.-S."/>
        </authorList>
    </citation>
    <scope>NUCLEOTIDE SEQUENCE [LARGE SCALE GENOMIC DNA]</scope>
    <source>
        <strain evidence="1">51987-8</strain>
    </source>
</reference>
<name>A0A369K445_HYPMA</name>
<dbReference type="InParanoid" id="A0A369K445"/>
<organism evidence="1 2">
    <name type="scientific">Hypsizygus marmoreus</name>
    <name type="common">White beech mushroom</name>
    <name type="synonym">Agaricus marmoreus</name>
    <dbReference type="NCBI Taxonomy" id="39966"/>
    <lineage>
        <taxon>Eukaryota</taxon>
        <taxon>Fungi</taxon>
        <taxon>Dikarya</taxon>
        <taxon>Basidiomycota</taxon>
        <taxon>Agaricomycotina</taxon>
        <taxon>Agaricomycetes</taxon>
        <taxon>Agaricomycetidae</taxon>
        <taxon>Agaricales</taxon>
        <taxon>Tricholomatineae</taxon>
        <taxon>Lyophyllaceae</taxon>
        <taxon>Hypsizygus</taxon>
    </lineage>
</organism>
<keyword evidence="2" id="KW-1185">Reference proteome</keyword>
<comment type="caution">
    <text evidence="1">The sequence shown here is derived from an EMBL/GenBank/DDBJ whole genome shotgun (WGS) entry which is preliminary data.</text>
</comment>
<evidence type="ECO:0000313" key="1">
    <source>
        <dbReference type="EMBL" id="RDB28352.1"/>
    </source>
</evidence>
<accession>A0A369K445</accession>
<dbReference type="Proteomes" id="UP000076154">
    <property type="component" value="Unassembled WGS sequence"/>
</dbReference>
<evidence type="ECO:0000313" key="2">
    <source>
        <dbReference type="Proteomes" id="UP000076154"/>
    </source>
</evidence>
<dbReference type="AlphaFoldDB" id="A0A369K445"/>
<proteinExistence type="predicted"/>
<protein>
    <submittedName>
        <fullName evidence="1">Uncharacterized protein</fullName>
    </submittedName>
</protein>
<dbReference type="EMBL" id="LUEZ02000012">
    <property type="protein sequence ID" value="RDB28352.1"/>
    <property type="molecule type" value="Genomic_DNA"/>
</dbReference>
<gene>
    <name evidence="1" type="ORF">Hypma_001500</name>
</gene>